<organism evidence="2 3">
    <name type="scientific">Candidatus Anaerobiospirillum pullicola</name>
    <dbReference type="NCBI Taxonomy" id="2838451"/>
    <lineage>
        <taxon>Bacteria</taxon>
        <taxon>Pseudomonadati</taxon>
        <taxon>Pseudomonadota</taxon>
        <taxon>Gammaproteobacteria</taxon>
        <taxon>Aeromonadales</taxon>
        <taxon>Succinivibrionaceae</taxon>
        <taxon>Anaerobiospirillum</taxon>
    </lineage>
</organism>
<comment type="caution">
    <text evidence="2">The sequence shown here is derived from an EMBL/GenBank/DDBJ whole genome shotgun (WGS) entry which is preliminary data.</text>
</comment>
<sequence length="78" mass="8935">MVRLSQVRRKEQLTAGSAEAPARSPRGEVLKEQYQEPLRLVLWGYNDIFAVSLMRELSERGLRVSQVVSMIRLYSATI</sequence>
<evidence type="ECO:0000256" key="1">
    <source>
        <dbReference type="SAM" id="MobiDB-lite"/>
    </source>
</evidence>
<dbReference type="Proteomes" id="UP000733611">
    <property type="component" value="Unassembled WGS sequence"/>
</dbReference>
<evidence type="ECO:0000313" key="2">
    <source>
        <dbReference type="EMBL" id="MBU3843347.1"/>
    </source>
</evidence>
<reference evidence="2" key="2">
    <citation type="submission" date="2021-04" db="EMBL/GenBank/DDBJ databases">
        <authorList>
            <person name="Gilroy R."/>
        </authorList>
    </citation>
    <scope>NUCLEOTIDE SEQUENCE</scope>
    <source>
        <strain evidence="2">378</strain>
    </source>
</reference>
<protein>
    <submittedName>
        <fullName evidence="2">Uncharacterized protein</fullName>
    </submittedName>
</protein>
<name>A0A948TEP3_9GAMM</name>
<dbReference type="EMBL" id="JAHLFE010000011">
    <property type="protein sequence ID" value="MBU3843347.1"/>
    <property type="molecule type" value="Genomic_DNA"/>
</dbReference>
<reference evidence="2" key="1">
    <citation type="journal article" date="2021" name="PeerJ">
        <title>Extensive microbial diversity within the chicken gut microbiome revealed by metagenomics and culture.</title>
        <authorList>
            <person name="Gilroy R."/>
            <person name="Ravi A."/>
            <person name="Getino M."/>
            <person name="Pursley I."/>
            <person name="Horton D.L."/>
            <person name="Alikhan N.F."/>
            <person name="Baker D."/>
            <person name="Gharbi K."/>
            <person name="Hall N."/>
            <person name="Watson M."/>
            <person name="Adriaenssens E.M."/>
            <person name="Foster-Nyarko E."/>
            <person name="Jarju S."/>
            <person name="Secka A."/>
            <person name="Antonio M."/>
            <person name="Oren A."/>
            <person name="Chaudhuri R.R."/>
            <person name="La Ragione R."/>
            <person name="Hildebrand F."/>
            <person name="Pallen M.J."/>
        </authorList>
    </citation>
    <scope>NUCLEOTIDE SEQUENCE</scope>
    <source>
        <strain evidence="2">378</strain>
    </source>
</reference>
<proteinExistence type="predicted"/>
<gene>
    <name evidence="2" type="ORF">H9847_00515</name>
</gene>
<accession>A0A948TEP3</accession>
<evidence type="ECO:0000313" key="3">
    <source>
        <dbReference type="Proteomes" id="UP000733611"/>
    </source>
</evidence>
<feature type="region of interest" description="Disordered" evidence="1">
    <location>
        <begin position="1"/>
        <end position="26"/>
    </location>
</feature>
<dbReference type="AlphaFoldDB" id="A0A948TEP3"/>